<dbReference type="InterPro" id="IPR007173">
    <property type="entry name" value="ALO_C"/>
</dbReference>
<evidence type="ECO:0000259" key="5">
    <source>
        <dbReference type="PROSITE" id="PS51387"/>
    </source>
</evidence>
<dbReference type="InterPro" id="IPR036318">
    <property type="entry name" value="FAD-bd_PCMH-like_sf"/>
</dbReference>
<dbReference type="InterPro" id="IPR016169">
    <property type="entry name" value="FAD-bd_PCMH_sub2"/>
</dbReference>
<keyword evidence="3" id="KW-0560">Oxidoreductase</keyword>
<reference evidence="6 7" key="1">
    <citation type="submission" date="2019-09" db="EMBL/GenBank/DDBJ databases">
        <title>Parvibaculum sedimenti sp. nov., isolated from sediment.</title>
        <authorList>
            <person name="Wang Y."/>
        </authorList>
    </citation>
    <scope>NUCLEOTIDE SEQUENCE [LARGE SCALE GENOMIC DNA]</scope>
    <source>
        <strain evidence="6 7">HXT-9</strain>
    </source>
</reference>
<feature type="chain" id="PRO_5026783064" evidence="4">
    <location>
        <begin position="20"/>
        <end position="465"/>
    </location>
</feature>
<protein>
    <submittedName>
        <fullName evidence="6">FAD-binding protein</fullName>
    </submittedName>
</protein>
<dbReference type="GO" id="GO:0003885">
    <property type="term" value="F:D-arabinono-1,4-lactone oxidase activity"/>
    <property type="evidence" value="ECO:0007669"/>
    <property type="project" value="InterPro"/>
</dbReference>
<evidence type="ECO:0000313" key="7">
    <source>
        <dbReference type="Proteomes" id="UP000468901"/>
    </source>
</evidence>
<dbReference type="SUPFAM" id="SSF56176">
    <property type="entry name" value="FAD-binding/transporter-associated domain-like"/>
    <property type="match status" value="1"/>
</dbReference>
<dbReference type="InterPro" id="IPR016167">
    <property type="entry name" value="FAD-bd_PCMH_sub1"/>
</dbReference>
<evidence type="ECO:0000256" key="1">
    <source>
        <dbReference type="ARBA" id="ARBA00022630"/>
    </source>
</evidence>
<feature type="domain" description="FAD-binding PCMH-type" evidence="5">
    <location>
        <begin position="52"/>
        <end position="219"/>
    </location>
</feature>
<sequence>MNASRRQLLKFATAASALAATGTIPALVESAFADVVPPARKALPWRNWSGGQSCEPSVRAAPASEAELAELLKRTAAPIRAVGAGHSFSGLVPTQGTLLTLDRISGVVDHDPATHQATVRAGMRLAAMADELARRGLALANLPDINKQSLAGAISTGTHGTGVGIGSLSSFVTGLRLVTASGETIDCDAQTRPEIFNAARVSLGALGIITEIRIQAQPLYKLKRRTWIAPVDEMLEQVPDLEAKNRNFEFYYIPYSGMALGIVNNETDEPETPTPVNEDDNGLRELKMLEDWLGWAPSLRRWAIQKALAGRAAEERVDYSHKTLATERGVRFNEMEYHLPREAGPAALREIIDTIEKNNIKVYFPIEFRTTAPDEIWLSPFYERKSCSIAVHQFHEWDYHPYFAAIEPIHRKHGGRPHWGKLNTLTAADFSTLYPKWKDFLDVRASLDPQSKFLNPYLKKVFGVA</sequence>
<dbReference type="InterPro" id="IPR006311">
    <property type="entry name" value="TAT_signal"/>
</dbReference>
<dbReference type="Gene3D" id="3.30.70.2520">
    <property type="match status" value="1"/>
</dbReference>
<dbReference type="EMBL" id="WESC01000017">
    <property type="protein sequence ID" value="KAB7738692.1"/>
    <property type="molecule type" value="Genomic_DNA"/>
</dbReference>
<dbReference type="InterPro" id="IPR016171">
    <property type="entry name" value="Vanillyl_alc_oxidase_C-sub2"/>
</dbReference>
<keyword evidence="1" id="KW-0285">Flavoprotein</keyword>
<dbReference type="GO" id="GO:0071949">
    <property type="term" value="F:FAD binding"/>
    <property type="evidence" value="ECO:0007669"/>
    <property type="project" value="InterPro"/>
</dbReference>
<keyword evidence="4" id="KW-0732">Signal</keyword>
<keyword evidence="2" id="KW-0274">FAD</keyword>
<dbReference type="InterPro" id="IPR019546">
    <property type="entry name" value="TAT_signal_bac_arc"/>
</dbReference>
<dbReference type="Gene3D" id="1.10.45.10">
    <property type="entry name" value="Vanillyl-alcohol Oxidase, Chain A, domain 4"/>
    <property type="match status" value="1"/>
</dbReference>
<keyword evidence="7" id="KW-1185">Reference proteome</keyword>
<feature type="signal peptide" evidence="4">
    <location>
        <begin position="1"/>
        <end position="19"/>
    </location>
</feature>
<name>A0A6N6VG87_9HYPH</name>
<accession>A0A6N6VG87</accession>
<evidence type="ECO:0000256" key="4">
    <source>
        <dbReference type="SAM" id="SignalP"/>
    </source>
</evidence>
<dbReference type="PIRSF" id="PIRSF000136">
    <property type="entry name" value="LGO_GLO"/>
    <property type="match status" value="1"/>
</dbReference>
<dbReference type="NCBIfam" id="TIGR01679">
    <property type="entry name" value="bact_FAD_ox"/>
    <property type="match status" value="1"/>
</dbReference>
<dbReference type="Proteomes" id="UP000468901">
    <property type="component" value="Unassembled WGS sequence"/>
</dbReference>
<dbReference type="InterPro" id="IPR006094">
    <property type="entry name" value="Oxid_FAD_bind_N"/>
</dbReference>
<dbReference type="InterPro" id="IPR010031">
    <property type="entry name" value="FAD_lactone_oxidase-like"/>
</dbReference>
<proteinExistence type="predicted"/>
<dbReference type="AlphaFoldDB" id="A0A6N6VG87"/>
<evidence type="ECO:0000256" key="3">
    <source>
        <dbReference type="ARBA" id="ARBA00023002"/>
    </source>
</evidence>
<comment type="caution">
    <text evidence="6">The sequence shown here is derived from an EMBL/GenBank/DDBJ whole genome shotgun (WGS) entry which is preliminary data.</text>
</comment>
<dbReference type="GO" id="GO:0016020">
    <property type="term" value="C:membrane"/>
    <property type="evidence" value="ECO:0007669"/>
    <property type="project" value="InterPro"/>
</dbReference>
<evidence type="ECO:0000256" key="2">
    <source>
        <dbReference type="ARBA" id="ARBA00022827"/>
    </source>
</evidence>
<dbReference type="PANTHER" id="PTHR43762:SF1">
    <property type="entry name" value="D-ARABINONO-1,4-LACTONE OXIDASE"/>
    <property type="match status" value="1"/>
</dbReference>
<dbReference type="Pfam" id="PF01565">
    <property type="entry name" value="FAD_binding_4"/>
    <property type="match status" value="1"/>
</dbReference>
<dbReference type="RefSeq" id="WP_152217317.1">
    <property type="nucleotide sequence ID" value="NZ_WESC01000017.1"/>
</dbReference>
<dbReference type="Gene3D" id="3.30.465.10">
    <property type="match status" value="1"/>
</dbReference>
<evidence type="ECO:0000313" key="6">
    <source>
        <dbReference type="EMBL" id="KAB7738692.1"/>
    </source>
</evidence>
<dbReference type="Pfam" id="PF04030">
    <property type="entry name" value="ALO"/>
    <property type="match status" value="1"/>
</dbReference>
<dbReference type="InterPro" id="IPR016166">
    <property type="entry name" value="FAD-bd_PCMH"/>
</dbReference>
<dbReference type="Gene3D" id="3.30.43.10">
    <property type="entry name" value="Uridine Diphospho-n-acetylenolpyruvylglucosamine Reductase, domain 2"/>
    <property type="match status" value="1"/>
</dbReference>
<dbReference type="PROSITE" id="PS51318">
    <property type="entry name" value="TAT"/>
    <property type="match status" value="1"/>
</dbReference>
<dbReference type="PROSITE" id="PS51387">
    <property type="entry name" value="FAD_PCMH"/>
    <property type="match status" value="1"/>
</dbReference>
<gene>
    <name evidence="6" type="ORF">F2P47_15630</name>
</gene>
<dbReference type="NCBIfam" id="TIGR01409">
    <property type="entry name" value="TAT_signal_seq"/>
    <property type="match status" value="1"/>
</dbReference>
<dbReference type="PANTHER" id="PTHR43762">
    <property type="entry name" value="L-GULONOLACTONE OXIDASE"/>
    <property type="match status" value="1"/>
</dbReference>
<organism evidence="6 7">
    <name type="scientific">Parvibaculum sedimenti</name>
    <dbReference type="NCBI Taxonomy" id="2608632"/>
    <lineage>
        <taxon>Bacteria</taxon>
        <taxon>Pseudomonadati</taxon>
        <taxon>Pseudomonadota</taxon>
        <taxon>Alphaproteobacteria</taxon>
        <taxon>Hyphomicrobiales</taxon>
        <taxon>Parvibaculaceae</taxon>
        <taxon>Parvibaculum</taxon>
    </lineage>
</organism>